<dbReference type="EMBL" id="CP014230">
    <property type="protein sequence ID" value="AMD92414.1"/>
    <property type="molecule type" value="Genomic_DNA"/>
</dbReference>
<evidence type="ECO:0000313" key="3">
    <source>
        <dbReference type="Proteomes" id="UP000063964"/>
    </source>
</evidence>
<organism evidence="2 3">
    <name type="scientific">Desulfomicrobium orale DSM 12838</name>
    <dbReference type="NCBI Taxonomy" id="888061"/>
    <lineage>
        <taxon>Bacteria</taxon>
        <taxon>Pseudomonadati</taxon>
        <taxon>Thermodesulfobacteriota</taxon>
        <taxon>Desulfovibrionia</taxon>
        <taxon>Desulfovibrionales</taxon>
        <taxon>Desulfomicrobiaceae</taxon>
        <taxon>Desulfomicrobium</taxon>
    </lineage>
</organism>
<feature type="transmembrane region" description="Helical" evidence="1">
    <location>
        <begin position="44"/>
        <end position="60"/>
    </location>
</feature>
<dbReference type="STRING" id="888061.AXF15_04335"/>
<name>A0A0X8JP68_9BACT</name>
<dbReference type="AlphaFoldDB" id="A0A0X8JP68"/>
<protein>
    <submittedName>
        <fullName evidence="2">Uncharacterized protein</fullName>
    </submittedName>
</protein>
<feature type="transmembrane region" description="Helical" evidence="1">
    <location>
        <begin position="67"/>
        <end position="87"/>
    </location>
</feature>
<gene>
    <name evidence="2" type="ORF">AXF15_04335</name>
</gene>
<evidence type="ECO:0000313" key="2">
    <source>
        <dbReference type="EMBL" id="AMD92414.1"/>
    </source>
</evidence>
<evidence type="ECO:0000256" key="1">
    <source>
        <dbReference type="SAM" id="Phobius"/>
    </source>
</evidence>
<keyword evidence="1" id="KW-0812">Transmembrane</keyword>
<dbReference type="RefSeq" id="WP_066603797.1">
    <property type="nucleotide sequence ID" value="NZ_CP014230.1"/>
</dbReference>
<dbReference type="KEGG" id="doa:AXF15_04335"/>
<keyword evidence="1" id="KW-1133">Transmembrane helix</keyword>
<keyword evidence="3" id="KW-1185">Reference proteome</keyword>
<dbReference type="Proteomes" id="UP000063964">
    <property type="component" value="Chromosome"/>
</dbReference>
<sequence>MKTLAALAAWGLAVCLGAYAWLLRRAALEAADLAVKQGVLKVMLFYGSLSCIALAVFLGLGRERLRLLVFVPAVIVAAAGWEIQRIWTEAFP</sequence>
<accession>A0A0X8JP68</accession>
<proteinExistence type="predicted"/>
<keyword evidence="1" id="KW-0472">Membrane</keyword>
<reference evidence="3" key="1">
    <citation type="submission" date="2016-02" db="EMBL/GenBank/DDBJ databases">
        <authorList>
            <person name="Holder M.E."/>
            <person name="Ajami N.J."/>
            <person name="Petrosino J.F."/>
        </authorList>
    </citation>
    <scope>NUCLEOTIDE SEQUENCE [LARGE SCALE GENOMIC DNA]</scope>
    <source>
        <strain evidence="3">DSM 12838</strain>
    </source>
</reference>